<organism evidence="1 2">
    <name type="scientific">Flavobacterium cerinum</name>
    <dbReference type="NCBI Taxonomy" id="2502784"/>
    <lineage>
        <taxon>Bacteria</taxon>
        <taxon>Pseudomonadati</taxon>
        <taxon>Bacteroidota</taxon>
        <taxon>Flavobacteriia</taxon>
        <taxon>Flavobacteriales</taxon>
        <taxon>Flavobacteriaceae</taxon>
        <taxon>Flavobacterium</taxon>
    </lineage>
</organism>
<proteinExistence type="predicted"/>
<dbReference type="Proteomes" id="UP001059844">
    <property type="component" value="Chromosome"/>
</dbReference>
<sequence length="136" mass="15758">MIKINLNALEGELDIEIKKNDDHYNLIVILSKSDYFQENGKAWHKKVEDNQTIFKIADLIKACYTTPSIPKGITINDGISRKISLEDSVSIHLVLQNSYYTNTNESELIKSIFEYVCEQLQDPVLENYVQVFDHYK</sequence>
<evidence type="ECO:0000313" key="2">
    <source>
        <dbReference type="Proteomes" id="UP001059844"/>
    </source>
</evidence>
<gene>
    <name evidence="1" type="ORF">NOX80_16120</name>
</gene>
<evidence type="ECO:0000313" key="1">
    <source>
        <dbReference type="EMBL" id="UUC45137.1"/>
    </source>
</evidence>
<name>A0ABY5IUC9_9FLAO</name>
<keyword evidence="2" id="KW-1185">Reference proteome</keyword>
<dbReference type="EMBL" id="CP101751">
    <property type="protein sequence ID" value="UUC45137.1"/>
    <property type="molecule type" value="Genomic_DNA"/>
</dbReference>
<dbReference type="RefSeq" id="WP_256550827.1">
    <property type="nucleotide sequence ID" value="NZ_CP101751.1"/>
</dbReference>
<reference evidence="1" key="1">
    <citation type="submission" date="2022-07" db="EMBL/GenBank/DDBJ databases">
        <title>Isolation, identification, and degradation of a PFOSA degrading strain from sewage treatment plant.</title>
        <authorList>
            <person name="Zhang L."/>
            <person name="Huo Y."/>
        </authorList>
    </citation>
    <scope>NUCLEOTIDE SEQUENCE</scope>
    <source>
        <strain evidence="1">C1</strain>
    </source>
</reference>
<accession>A0ABY5IUC9</accession>
<protein>
    <submittedName>
        <fullName evidence="1">Uncharacterized protein</fullName>
    </submittedName>
</protein>